<feature type="region of interest" description="Disordered" evidence="1">
    <location>
        <begin position="83"/>
        <end position="102"/>
    </location>
</feature>
<dbReference type="GeneID" id="37211339"/>
<evidence type="ECO:0000313" key="2">
    <source>
        <dbReference type="EMBL" id="PYH69262.1"/>
    </source>
</evidence>
<dbReference type="AlphaFoldDB" id="A0A319CLP3"/>
<feature type="compositionally biased region" description="Basic and acidic residues" evidence="1">
    <location>
        <begin position="83"/>
        <end position="92"/>
    </location>
</feature>
<protein>
    <submittedName>
        <fullName evidence="2">Uncharacterized protein</fullName>
    </submittedName>
</protein>
<accession>A0A319CLP3</accession>
<dbReference type="OrthoDB" id="10636852at2759"/>
<evidence type="ECO:0000313" key="3">
    <source>
        <dbReference type="Proteomes" id="UP000248405"/>
    </source>
</evidence>
<dbReference type="EMBL" id="KZ821624">
    <property type="protein sequence ID" value="PYH69262.1"/>
    <property type="molecule type" value="Genomic_DNA"/>
</dbReference>
<reference evidence="2" key="1">
    <citation type="submission" date="2016-12" db="EMBL/GenBank/DDBJ databases">
        <title>The genomes of Aspergillus section Nigri reveals drivers in fungal speciation.</title>
        <authorList>
            <consortium name="DOE Joint Genome Institute"/>
            <person name="Vesth T.C."/>
            <person name="Nybo J."/>
            <person name="Theobald S."/>
            <person name="Brandl J."/>
            <person name="Frisvad J.C."/>
            <person name="Nielsen K.F."/>
            <person name="Lyhne E.K."/>
            <person name="Kogle M.E."/>
            <person name="Kuo A."/>
            <person name="Riley R."/>
            <person name="Clum A."/>
            <person name="Nolan M."/>
            <person name="Lipzen A."/>
            <person name="Salamov A."/>
            <person name="Henrissat B."/>
            <person name="Wiebenga A."/>
            <person name="De Vries R.P."/>
            <person name="Grigoriev I.V."/>
            <person name="Mortensen U.H."/>
            <person name="Andersen M.R."/>
            <person name="Baker S.E."/>
        </authorList>
    </citation>
    <scope>NUCLEOTIDE SEQUENCE [LARGE SCALE GENOMIC DNA]</scope>
    <source>
        <strain evidence="2">CBS 113365</strain>
    </source>
</reference>
<feature type="region of interest" description="Disordered" evidence="1">
    <location>
        <begin position="112"/>
        <end position="149"/>
    </location>
</feature>
<dbReference type="RefSeq" id="XP_025563056.1">
    <property type="nucleotide sequence ID" value="XM_025706747.1"/>
</dbReference>
<organism evidence="2 3">
    <name type="scientific">Aspergillus vadensis (strain CBS 113365 / IMI 142717 / IBT 24658)</name>
    <dbReference type="NCBI Taxonomy" id="1448311"/>
    <lineage>
        <taxon>Eukaryota</taxon>
        <taxon>Fungi</taxon>
        <taxon>Dikarya</taxon>
        <taxon>Ascomycota</taxon>
        <taxon>Pezizomycotina</taxon>
        <taxon>Eurotiomycetes</taxon>
        <taxon>Eurotiomycetidae</taxon>
        <taxon>Eurotiales</taxon>
        <taxon>Aspergillaceae</taxon>
        <taxon>Aspergillus</taxon>
        <taxon>Aspergillus subgen. Circumdati</taxon>
    </lineage>
</organism>
<name>A0A319CLP3_ASPVC</name>
<gene>
    <name evidence="2" type="ORF">BO88DRAFT_404950</name>
</gene>
<feature type="compositionally biased region" description="Basic residues" evidence="1">
    <location>
        <begin position="93"/>
        <end position="102"/>
    </location>
</feature>
<sequence>MTFGIGFSANENLHPVSRGWTFKLSATHLTVQIGSPKMRQIRHPSLDQTGVVPGGPQTVTGDTKLKIPASSSIKAAYPAKRIDISRPSDKTSTKQKKKNKRKKNLIKLNQKERKKEDSLLRSRKMKNRGPPARRPSSVRFPDTPSPLGSLVPTNDRLAILDGLRDCCELGRLFLAPSPGLCFSSFSRLGVNAPLA</sequence>
<keyword evidence="3" id="KW-1185">Reference proteome</keyword>
<dbReference type="Proteomes" id="UP000248405">
    <property type="component" value="Unassembled WGS sequence"/>
</dbReference>
<proteinExistence type="predicted"/>
<evidence type="ECO:0000256" key="1">
    <source>
        <dbReference type="SAM" id="MobiDB-lite"/>
    </source>
</evidence>